<protein>
    <submittedName>
        <fullName evidence="1">Uncharacterized protein</fullName>
    </submittedName>
</protein>
<evidence type="ECO:0000313" key="1">
    <source>
        <dbReference type="EMBL" id="CAF4118183.1"/>
    </source>
</evidence>
<comment type="caution">
    <text evidence="1">The sequence shown here is derived from an EMBL/GenBank/DDBJ whole genome shotgun (WGS) entry which is preliminary data.</text>
</comment>
<dbReference type="EMBL" id="CAJOBI010008638">
    <property type="protein sequence ID" value="CAF4118183.1"/>
    <property type="molecule type" value="Genomic_DNA"/>
</dbReference>
<dbReference type="Proteomes" id="UP000676336">
    <property type="component" value="Unassembled WGS sequence"/>
</dbReference>
<gene>
    <name evidence="1" type="ORF">SMN809_LOCUS18145</name>
</gene>
<sequence>MTDHSHLPNTAALEIRTLREKLRQRAEHERLPLQEIAELELRAGLINSHAFLLGHNLLHNRRKLMPPLPQSCDFNIPDEYRKDYLNRDRLLLHDSYDPQFQLHESVYKRPEGRILVWSSDVQLKLLFDSEKLYMDGTFCTAPPNFNQTQKF</sequence>
<proteinExistence type="predicted"/>
<dbReference type="AlphaFoldDB" id="A0A8S2QP98"/>
<accession>A0A8S2QP98</accession>
<evidence type="ECO:0000313" key="2">
    <source>
        <dbReference type="Proteomes" id="UP000676336"/>
    </source>
</evidence>
<reference evidence="1" key="1">
    <citation type="submission" date="2021-02" db="EMBL/GenBank/DDBJ databases">
        <authorList>
            <person name="Nowell W R."/>
        </authorList>
    </citation>
    <scope>NUCLEOTIDE SEQUENCE</scope>
</reference>
<name>A0A8S2QP98_9BILA</name>
<organism evidence="1 2">
    <name type="scientific">Rotaria magnacalcarata</name>
    <dbReference type="NCBI Taxonomy" id="392030"/>
    <lineage>
        <taxon>Eukaryota</taxon>
        <taxon>Metazoa</taxon>
        <taxon>Spiralia</taxon>
        <taxon>Gnathifera</taxon>
        <taxon>Rotifera</taxon>
        <taxon>Eurotatoria</taxon>
        <taxon>Bdelloidea</taxon>
        <taxon>Philodinida</taxon>
        <taxon>Philodinidae</taxon>
        <taxon>Rotaria</taxon>
    </lineage>
</organism>